<dbReference type="PANTHER" id="PTHR34883">
    <property type="entry name" value="SERINE-RICH PROTEIN, PUTATIVE-RELATED-RELATED"/>
    <property type="match status" value="1"/>
</dbReference>
<dbReference type="OrthoDB" id="2331100at2759"/>
<feature type="chain" id="PRO_5003886576" description="Blue (type 1) copper domain-containing protein" evidence="2">
    <location>
        <begin position="19"/>
        <end position="249"/>
    </location>
</feature>
<organism evidence="3 4">
    <name type="scientific">Agaricus bisporus var. burnettii (strain JB137-S8 / ATCC MYA-4627 / FGSC 10392)</name>
    <name type="common">White button mushroom</name>
    <dbReference type="NCBI Taxonomy" id="597362"/>
    <lineage>
        <taxon>Eukaryota</taxon>
        <taxon>Fungi</taxon>
        <taxon>Dikarya</taxon>
        <taxon>Basidiomycota</taxon>
        <taxon>Agaricomycotina</taxon>
        <taxon>Agaricomycetes</taxon>
        <taxon>Agaricomycetidae</taxon>
        <taxon>Agaricales</taxon>
        <taxon>Agaricineae</taxon>
        <taxon>Agaricaceae</taxon>
        <taxon>Agaricus</taxon>
    </lineage>
</organism>
<dbReference type="RefSeq" id="XP_007333180.1">
    <property type="nucleotide sequence ID" value="XM_007333118.1"/>
</dbReference>
<dbReference type="CDD" id="cd00920">
    <property type="entry name" value="Cupredoxin"/>
    <property type="match status" value="1"/>
</dbReference>
<dbReference type="AlphaFoldDB" id="K5XNK0"/>
<evidence type="ECO:0000256" key="1">
    <source>
        <dbReference type="SAM" id="MobiDB-lite"/>
    </source>
</evidence>
<feature type="signal peptide" evidence="2">
    <location>
        <begin position="1"/>
        <end position="18"/>
    </location>
</feature>
<keyword evidence="2" id="KW-0732">Signal</keyword>
<dbReference type="InterPro" id="IPR008972">
    <property type="entry name" value="Cupredoxin"/>
</dbReference>
<evidence type="ECO:0008006" key="5">
    <source>
        <dbReference type="Google" id="ProtNLM"/>
    </source>
</evidence>
<dbReference type="InParanoid" id="K5XNK0"/>
<feature type="compositionally biased region" description="Polar residues" evidence="1">
    <location>
        <begin position="155"/>
        <end position="182"/>
    </location>
</feature>
<dbReference type="Gene3D" id="2.60.40.420">
    <property type="entry name" value="Cupredoxins - blue copper proteins"/>
    <property type="match status" value="1"/>
</dbReference>
<keyword evidence="4" id="KW-1185">Reference proteome</keyword>
<name>K5XNK0_AGABU</name>
<dbReference type="EMBL" id="JH971404">
    <property type="protein sequence ID" value="EKM76225.1"/>
    <property type="molecule type" value="Genomic_DNA"/>
</dbReference>
<accession>K5XNK0</accession>
<dbReference type="HOGENOM" id="CLU_053381_1_2_1"/>
<dbReference type="OMA" id="HCIAGMV"/>
<reference evidence="4" key="1">
    <citation type="journal article" date="2012" name="Proc. Natl. Acad. Sci. U.S.A.">
        <title>Genome sequence of the button mushroom Agaricus bisporus reveals mechanisms governing adaptation to a humic-rich ecological niche.</title>
        <authorList>
            <person name="Morin E."/>
            <person name="Kohler A."/>
            <person name="Baker A.R."/>
            <person name="Foulongne-Oriol M."/>
            <person name="Lombard V."/>
            <person name="Nagy L.G."/>
            <person name="Ohm R.A."/>
            <person name="Patyshakuliyeva A."/>
            <person name="Brun A."/>
            <person name="Aerts A.L."/>
            <person name="Bailey A.M."/>
            <person name="Billette C."/>
            <person name="Coutinho P.M."/>
            <person name="Deakin G."/>
            <person name="Doddapaneni H."/>
            <person name="Floudas D."/>
            <person name="Grimwood J."/>
            <person name="Hilden K."/>
            <person name="Kuees U."/>
            <person name="LaButti K.M."/>
            <person name="Lapidus A."/>
            <person name="Lindquist E.A."/>
            <person name="Lucas S.M."/>
            <person name="Murat C."/>
            <person name="Riley R.W."/>
            <person name="Salamov A.A."/>
            <person name="Schmutz J."/>
            <person name="Subramanian V."/>
            <person name="Woesten H.A.B."/>
            <person name="Xu J."/>
            <person name="Eastwood D.C."/>
            <person name="Foster G.D."/>
            <person name="Sonnenberg A.S."/>
            <person name="Cullen D."/>
            <person name="de Vries R.P."/>
            <person name="Lundell T."/>
            <person name="Hibbett D.S."/>
            <person name="Henrissat B."/>
            <person name="Burton K.S."/>
            <person name="Kerrigan R.W."/>
            <person name="Challen M.P."/>
            <person name="Grigoriev I.V."/>
            <person name="Martin F."/>
        </authorList>
    </citation>
    <scope>NUCLEOTIDE SEQUENCE [LARGE SCALE GENOMIC DNA]</scope>
    <source>
        <strain evidence="4">JB137-S8 / ATCC MYA-4627 / FGSC 10392</strain>
    </source>
</reference>
<dbReference type="STRING" id="597362.K5XNK0"/>
<dbReference type="KEGG" id="abp:AGABI1DRAFT115972"/>
<gene>
    <name evidence="3" type="ORF">AGABI1DRAFT_115972</name>
</gene>
<dbReference type="InterPro" id="IPR052953">
    <property type="entry name" value="Ser-rich/MCO-related"/>
</dbReference>
<dbReference type="GeneID" id="18824925"/>
<sequence>MRFATVLAPLLLTGLAVAQNNSTNSSDVVTVMVGGTIDTPNGGIFQFIPNNVKASNGTVVRFMFTGMPGNHSITQSSFSAPCTDLEGGFDSGWVSIPNEGVQPAPEWNLTVTNDQRPLWFFCKQLIPSPHCIAGMVGAINAADDGDNSFDNYKQAASQVSPTEVDQTQNGLVGQGASASQRPSPIPSGANLFPDASAPAGSGSGGGSGTGTGTGDAPTTTSPSGATNILATMNSGLIALVAGVSVMFLA</sequence>
<feature type="region of interest" description="Disordered" evidence="1">
    <location>
        <begin position="155"/>
        <end position="222"/>
    </location>
</feature>
<dbReference type="PANTHER" id="PTHR34883:SF15">
    <property type="entry name" value="EXTRACELLULAR SERINE-RICH PROTEIN"/>
    <property type="match status" value="1"/>
</dbReference>
<dbReference type="eggNOG" id="ENOG502SPHR">
    <property type="taxonomic scope" value="Eukaryota"/>
</dbReference>
<proteinExistence type="predicted"/>
<dbReference type="SUPFAM" id="SSF49503">
    <property type="entry name" value="Cupredoxins"/>
    <property type="match status" value="1"/>
</dbReference>
<protein>
    <recommendedName>
        <fullName evidence="5">Blue (type 1) copper domain-containing protein</fullName>
    </recommendedName>
</protein>
<evidence type="ECO:0000256" key="2">
    <source>
        <dbReference type="SAM" id="SignalP"/>
    </source>
</evidence>
<evidence type="ECO:0000313" key="4">
    <source>
        <dbReference type="Proteomes" id="UP000008493"/>
    </source>
</evidence>
<feature type="compositionally biased region" description="Gly residues" evidence="1">
    <location>
        <begin position="201"/>
        <end position="213"/>
    </location>
</feature>
<dbReference type="Proteomes" id="UP000008493">
    <property type="component" value="Unassembled WGS sequence"/>
</dbReference>
<evidence type="ECO:0000313" key="3">
    <source>
        <dbReference type="EMBL" id="EKM76225.1"/>
    </source>
</evidence>